<feature type="region of interest" description="Disordered" evidence="1">
    <location>
        <begin position="1"/>
        <end position="28"/>
    </location>
</feature>
<protein>
    <submittedName>
        <fullName evidence="2">Uncharacterized protein</fullName>
    </submittedName>
</protein>
<evidence type="ECO:0000313" key="2">
    <source>
        <dbReference type="EMBL" id="MBK1666688.1"/>
    </source>
</evidence>
<reference evidence="2 3" key="1">
    <citation type="journal article" date="2020" name="Microorganisms">
        <title>Osmotic Adaptation and Compatible Solute Biosynthesis of Phototrophic Bacteria as Revealed from Genome Analyses.</title>
        <authorList>
            <person name="Imhoff J.F."/>
            <person name="Rahn T."/>
            <person name="Kunzel S."/>
            <person name="Keller A."/>
            <person name="Neulinger S.C."/>
        </authorList>
    </citation>
    <scope>NUCLEOTIDE SEQUENCE [LARGE SCALE GENOMIC DNA]</scope>
    <source>
        <strain evidence="2 3">DSM 9895</strain>
    </source>
</reference>
<keyword evidence="3" id="KW-1185">Reference proteome</keyword>
<accession>A0ABS1D8D2</accession>
<comment type="caution">
    <text evidence="2">The sequence shown here is derived from an EMBL/GenBank/DDBJ whole genome shotgun (WGS) entry which is preliminary data.</text>
</comment>
<dbReference type="RefSeq" id="WP_200338743.1">
    <property type="nucleotide sequence ID" value="NZ_NRRL01000001.1"/>
</dbReference>
<gene>
    <name evidence="2" type="ORF">CKO28_01340</name>
</gene>
<evidence type="ECO:0000256" key="1">
    <source>
        <dbReference type="SAM" id="MobiDB-lite"/>
    </source>
</evidence>
<proteinExistence type="predicted"/>
<feature type="compositionally biased region" description="Low complexity" evidence="1">
    <location>
        <begin position="13"/>
        <end position="26"/>
    </location>
</feature>
<name>A0ABS1D8D2_9PROT</name>
<dbReference type="EMBL" id="NRRL01000001">
    <property type="protein sequence ID" value="MBK1666688.1"/>
    <property type="molecule type" value="Genomic_DNA"/>
</dbReference>
<organism evidence="2 3">
    <name type="scientific">Rhodovibrio sodomensis</name>
    <dbReference type="NCBI Taxonomy" id="1088"/>
    <lineage>
        <taxon>Bacteria</taxon>
        <taxon>Pseudomonadati</taxon>
        <taxon>Pseudomonadota</taxon>
        <taxon>Alphaproteobacteria</taxon>
        <taxon>Rhodospirillales</taxon>
        <taxon>Rhodovibrionaceae</taxon>
        <taxon>Rhodovibrio</taxon>
    </lineage>
</organism>
<evidence type="ECO:0000313" key="3">
    <source>
        <dbReference type="Proteomes" id="UP001296873"/>
    </source>
</evidence>
<dbReference type="Proteomes" id="UP001296873">
    <property type="component" value="Unassembled WGS sequence"/>
</dbReference>
<sequence length="72" mass="7782">MRDDTRNTPEVSNPDAANPDAAARAAGWRPFPTEHSVIGWYDTNKYTSPTAAYSAGDYASSAEDVCRTVLDS</sequence>